<reference evidence="4" key="3">
    <citation type="submission" date="2020-03" db="EMBL/GenBank/DDBJ databases">
        <title>A mixture of massive structural variations and highly conserved coding sequences in Ustilaginoidea virens genome.</title>
        <authorList>
            <person name="Zhang K."/>
            <person name="Zhao Z."/>
            <person name="Zhang Z."/>
            <person name="Li Y."/>
            <person name="Hsiang T."/>
            <person name="Sun W."/>
        </authorList>
    </citation>
    <scope>NUCLEOTIDE SEQUENCE</scope>
    <source>
        <strain evidence="4">UV-8b</strain>
    </source>
</reference>
<accession>A0A1B5L2W1</accession>
<sequence>MDASLSSRLLMELLPPHVATFAQQHLLNPRAPFQIYSQKAVSQLHVFLASLVPHVQPLLDRVAAAMVENQGVTGFVTLVLLMTAVVVVMNWIRRLVLWWTRLVMRVVFWTVVAAVLAWVWNRGVMESARDAVVLGAKVVGYLAVLKDFWMAEYKRYEASGSAGGRPSDGGFGSPRGRSSGR</sequence>
<dbReference type="AlphaFoldDB" id="A0A1B5L2W1"/>
<feature type="compositionally biased region" description="Gly residues" evidence="1">
    <location>
        <begin position="161"/>
        <end position="173"/>
    </location>
</feature>
<keyword evidence="2" id="KW-1133">Transmembrane helix</keyword>
<dbReference type="KEGG" id="uvi:66062874"/>
<dbReference type="GeneID" id="66062874"/>
<feature type="region of interest" description="Disordered" evidence="1">
    <location>
        <begin position="159"/>
        <end position="181"/>
    </location>
</feature>
<dbReference type="Proteomes" id="UP000027002">
    <property type="component" value="Chromosome 2"/>
</dbReference>
<name>A0A1B5L2W1_USTVR</name>
<dbReference type="EMBL" id="BBTG02000034">
    <property type="protein sequence ID" value="GAO17805.1"/>
    <property type="molecule type" value="Genomic_DNA"/>
</dbReference>
<organism evidence="3 6">
    <name type="scientific">Ustilaginoidea virens</name>
    <name type="common">Rice false smut fungus</name>
    <name type="synonym">Villosiclava virens</name>
    <dbReference type="NCBI Taxonomy" id="1159556"/>
    <lineage>
        <taxon>Eukaryota</taxon>
        <taxon>Fungi</taxon>
        <taxon>Dikarya</taxon>
        <taxon>Ascomycota</taxon>
        <taxon>Pezizomycotina</taxon>
        <taxon>Sordariomycetes</taxon>
        <taxon>Hypocreomycetidae</taxon>
        <taxon>Hypocreales</taxon>
        <taxon>Clavicipitaceae</taxon>
        <taxon>Ustilaginoidea</taxon>
    </lineage>
</organism>
<dbReference type="OrthoDB" id="3559694at2759"/>
<keyword evidence="5" id="KW-1185">Reference proteome</keyword>
<reference evidence="6" key="2">
    <citation type="journal article" date="2016" name="Genome Announc.">
        <title>Genome sequence of Ustilaginoidea virens IPU010, a rice pathogenic fungus causing false smut.</title>
        <authorList>
            <person name="Kumagai T."/>
            <person name="Ishii T."/>
            <person name="Terai G."/>
            <person name="Umemura M."/>
            <person name="Machida M."/>
            <person name="Asai K."/>
        </authorList>
    </citation>
    <scope>NUCLEOTIDE SEQUENCE [LARGE SCALE GENOMIC DNA]</scope>
    <source>
        <strain evidence="6">IPU010</strain>
    </source>
</reference>
<evidence type="ECO:0000313" key="5">
    <source>
        <dbReference type="Proteomes" id="UP000027002"/>
    </source>
</evidence>
<reference evidence="3" key="1">
    <citation type="journal article" date="2016" name="Genome Announc.">
        <title>Genome Sequence of Ustilaginoidea virens IPU010, a Rice Pathogenic Fungus Causing False Smut.</title>
        <authorList>
            <person name="Kumagai T."/>
            <person name="Ishii T."/>
            <person name="Terai G."/>
            <person name="Umemura M."/>
            <person name="Machida M."/>
            <person name="Asai K."/>
        </authorList>
    </citation>
    <scope>NUCLEOTIDE SEQUENCE [LARGE SCALE GENOMIC DNA]</scope>
    <source>
        <strain evidence="3">IPU010</strain>
    </source>
</reference>
<dbReference type="Proteomes" id="UP000054053">
    <property type="component" value="Unassembled WGS sequence"/>
</dbReference>
<evidence type="ECO:0000256" key="2">
    <source>
        <dbReference type="SAM" id="Phobius"/>
    </source>
</evidence>
<feature type="transmembrane region" description="Helical" evidence="2">
    <location>
        <begin position="98"/>
        <end position="120"/>
    </location>
</feature>
<dbReference type="Pfam" id="PF12716">
    <property type="entry name" value="Apq12"/>
    <property type="match status" value="1"/>
</dbReference>
<protein>
    <submittedName>
        <fullName evidence="3">Uncharacterized protein</fullName>
    </submittedName>
</protein>
<dbReference type="RefSeq" id="XP_042995528.1">
    <property type="nucleotide sequence ID" value="XM_043139594.1"/>
</dbReference>
<evidence type="ECO:0000256" key="1">
    <source>
        <dbReference type="SAM" id="MobiDB-lite"/>
    </source>
</evidence>
<feature type="transmembrane region" description="Helical" evidence="2">
    <location>
        <begin position="71"/>
        <end position="92"/>
    </location>
</feature>
<gene>
    <name evidence="4" type="ORF">UV8b_02096</name>
    <name evidence="3" type="ORF">UVI_02049290</name>
</gene>
<proteinExistence type="predicted"/>
<keyword evidence="2" id="KW-0812">Transmembrane</keyword>
<evidence type="ECO:0000313" key="4">
    <source>
        <dbReference type="EMBL" id="QUC17855.1"/>
    </source>
</evidence>
<dbReference type="InterPro" id="IPR024316">
    <property type="entry name" value="APQ12"/>
</dbReference>
<keyword evidence="2" id="KW-0472">Membrane</keyword>
<evidence type="ECO:0000313" key="6">
    <source>
        <dbReference type="Proteomes" id="UP000054053"/>
    </source>
</evidence>
<evidence type="ECO:0000313" key="3">
    <source>
        <dbReference type="EMBL" id="GAO17805.1"/>
    </source>
</evidence>
<dbReference type="EMBL" id="CP072754">
    <property type="protein sequence ID" value="QUC17855.1"/>
    <property type="molecule type" value="Genomic_DNA"/>
</dbReference>